<proteinExistence type="predicted"/>
<evidence type="ECO:0000256" key="5">
    <source>
        <dbReference type="ARBA" id="ARBA00022692"/>
    </source>
</evidence>
<dbReference type="CDD" id="cd12913">
    <property type="entry name" value="PDC1_MCP_like"/>
    <property type="match status" value="1"/>
</dbReference>
<dbReference type="InterPro" id="IPR033479">
    <property type="entry name" value="dCache_1"/>
</dbReference>
<keyword evidence="8 10" id="KW-1133">Transmembrane helix</keyword>
<evidence type="ECO:0000256" key="9">
    <source>
        <dbReference type="ARBA" id="ARBA00023136"/>
    </source>
</evidence>
<comment type="subcellular location">
    <subcellularLocation>
        <location evidence="1">Cell membrane</location>
        <topology evidence="1">Multi-pass membrane protein</topology>
    </subcellularLocation>
</comment>
<evidence type="ECO:0000313" key="13">
    <source>
        <dbReference type="EMBL" id="SDZ72894.1"/>
    </source>
</evidence>
<dbReference type="SUPFAM" id="SSF81606">
    <property type="entry name" value="PP2C-like"/>
    <property type="match status" value="1"/>
</dbReference>
<evidence type="ECO:0000256" key="7">
    <source>
        <dbReference type="ARBA" id="ARBA00022801"/>
    </source>
</evidence>
<evidence type="ECO:0000313" key="14">
    <source>
        <dbReference type="Proteomes" id="UP000183469"/>
    </source>
</evidence>
<dbReference type="Gene3D" id="3.30.450.20">
    <property type="entry name" value="PAS domain"/>
    <property type="match status" value="2"/>
</dbReference>
<dbReference type="CDD" id="cd12912">
    <property type="entry name" value="PDC2_MCP_like"/>
    <property type="match status" value="1"/>
</dbReference>
<dbReference type="CDD" id="cd06225">
    <property type="entry name" value="HAMP"/>
    <property type="match status" value="1"/>
</dbReference>
<dbReference type="Gene3D" id="6.10.340.10">
    <property type="match status" value="1"/>
</dbReference>
<evidence type="ECO:0000256" key="10">
    <source>
        <dbReference type="SAM" id="Phobius"/>
    </source>
</evidence>
<dbReference type="PANTHER" id="PTHR43156:SF2">
    <property type="entry name" value="STAGE II SPORULATION PROTEIN E"/>
    <property type="match status" value="1"/>
</dbReference>
<evidence type="ECO:0000256" key="1">
    <source>
        <dbReference type="ARBA" id="ARBA00004651"/>
    </source>
</evidence>
<dbReference type="GO" id="GO:0016791">
    <property type="term" value="F:phosphatase activity"/>
    <property type="evidence" value="ECO:0007669"/>
    <property type="project" value="TreeGrafter"/>
</dbReference>
<name>A0A1H3VF85_SELRU</name>
<keyword evidence="9 10" id="KW-0472">Membrane</keyword>
<dbReference type="InterPro" id="IPR036457">
    <property type="entry name" value="PPM-type-like_dom_sf"/>
</dbReference>
<dbReference type="GO" id="GO:0016301">
    <property type="term" value="F:kinase activity"/>
    <property type="evidence" value="ECO:0007669"/>
    <property type="project" value="UniProtKB-KW"/>
</dbReference>
<evidence type="ECO:0000259" key="12">
    <source>
        <dbReference type="PROSITE" id="PS51746"/>
    </source>
</evidence>
<dbReference type="OrthoDB" id="9760371at2"/>
<keyword evidence="3" id="KW-0597">Phosphoprotein</keyword>
<organism evidence="13 14">
    <name type="scientific">Selenomonas ruminantium</name>
    <dbReference type="NCBI Taxonomy" id="971"/>
    <lineage>
        <taxon>Bacteria</taxon>
        <taxon>Bacillati</taxon>
        <taxon>Bacillota</taxon>
        <taxon>Negativicutes</taxon>
        <taxon>Selenomonadales</taxon>
        <taxon>Selenomonadaceae</taxon>
        <taxon>Selenomonas</taxon>
    </lineage>
</organism>
<dbReference type="Pfam" id="PF00672">
    <property type="entry name" value="HAMP"/>
    <property type="match status" value="1"/>
</dbReference>
<dbReference type="Gene3D" id="3.30.565.10">
    <property type="entry name" value="Histidine kinase-like ATPase, C-terminal domain"/>
    <property type="match status" value="1"/>
</dbReference>
<dbReference type="PROSITE" id="PS51746">
    <property type="entry name" value="PPM_2"/>
    <property type="match status" value="1"/>
</dbReference>
<dbReference type="PROSITE" id="PS50885">
    <property type="entry name" value="HAMP"/>
    <property type="match status" value="1"/>
</dbReference>
<protein>
    <submittedName>
        <fullName evidence="13">Sigma-B regulation protein RsbU (Phosphoserine phosphatase)</fullName>
    </submittedName>
</protein>
<dbReference type="PANTHER" id="PTHR43156">
    <property type="entry name" value="STAGE II SPORULATION PROTEIN E-RELATED"/>
    <property type="match status" value="1"/>
</dbReference>
<dbReference type="Proteomes" id="UP000183469">
    <property type="component" value="Unassembled WGS sequence"/>
</dbReference>
<evidence type="ECO:0000256" key="8">
    <source>
        <dbReference type="ARBA" id="ARBA00022989"/>
    </source>
</evidence>
<dbReference type="InterPro" id="IPR003594">
    <property type="entry name" value="HATPase_dom"/>
</dbReference>
<dbReference type="SUPFAM" id="SSF103190">
    <property type="entry name" value="Sensory domain-like"/>
    <property type="match status" value="1"/>
</dbReference>
<evidence type="ECO:0000256" key="6">
    <source>
        <dbReference type="ARBA" id="ARBA00022777"/>
    </source>
</evidence>
<dbReference type="RefSeq" id="WP_074670146.1">
    <property type="nucleotide sequence ID" value="NZ_FNQG01000002.1"/>
</dbReference>
<keyword evidence="5 10" id="KW-0812">Transmembrane</keyword>
<reference evidence="13 14" key="1">
    <citation type="submission" date="2016-10" db="EMBL/GenBank/DDBJ databases">
        <authorList>
            <person name="de Groot N.N."/>
        </authorList>
    </citation>
    <scope>NUCLEOTIDE SEQUENCE [LARGE SCALE GENOMIC DNA]</scope>
    <source>
        <strain evidence="13 14">DSM 2872</strain>
    </source>
</reference>
<dbReference type="Pfam" id="PF13581">
    <property type="entry name" value="HATPase_c_2"/>
    <property type="match status" value="1"/>
</dbReference>
<dbReference type="InterPro" id="IPR036890">
    <property type="entry name" value="HATPase_C_sf"/>
</dbReference>
<feature type="transmembrane region" description="Helical" evidence="10">
    <location>
        <begin position="373"/>
        <end position="394"/>
    </location>
</feature>
<accession>A0A1H3VF85</accession>
<dbReference type="Gene3D" id="3.60.40.10">
    <property type="entry name" value="PPM-type phosphatase domain"/>
    <property type="match status" value="1"/>
</dbReference>
<dbReference type="SUPFAM" id="SSF158472">
    <property type="entry name" value="HAMP domain-like"/>
    <property type="match status" value="1"/>
</dbReference>
<dbReference type="EMBL" id="FNQG01000002">
    <property type="protein sequence ID" value="SDZ72894.1"/>
    <property type="molecule type" value="Genomic_DNA"/>
</dbReference>
<keyword evidence="4" id="KW-0808">Transferase</keyword>
<evidence type="ECO:0000256" key="2">
    <source>
        <dbReference type="ARBA" id="ARBA00022475"/>
    </source>
</evidence>
<evidence type="ECO:0000259" key="11">
    <source>
        <dbReference type="PROSITE" id="PS50885"/>
    </source>
</evidence>
<gene>
    <name evidence="13" type="ORF">SAMN05660648_00086</name>
</gene>
<dbReference type="InterPro" id="IPR029151">
    <property type="entry name" value="Sensor-like_sf"/>
</dbReference>
<dbReference type="GO" id="GO:0005886">
    <property type="term" value="C:plasma membrane"/>
    <property type="evidence" value="ECO:0007669"/>
    <property type="project" value="UniProtKB-SubCell"/>
</dbReference>
<dbReference type="Pfam" id="PF07228">
    <property type="entry name" value="SpoIIE"/>
    <property type="match status" value="1"/>
</dbReference>
<dbReference type="CDD" id="cd16936">
    <property type="entry name" value="HATPase_RsbW-like"/>
    <property type="match status" value="1"/>
</dbReference>
<feature type="domain" description="HAMP" evidence="11">
    <location>
        <begin position="401"/>
        <end position="453"/>
    </location>
</feature>
<evidence type="ECO:0000256" key="3">
    <source>
        <dbReference type="ARBA" id="ARBA00022553"/>
    </source>
</evidence>
<keyword evidence="6" id="KW-0418">Kinase</keyword>
<evidence type="ECO:0000256" key="4">
    <source>
        <dbReference type="ARBA" id="ARBA00022679"/>
    </source>
</evidence>
<sequence>MKRRSIRQQVQRLLFLCSVVSLLLLGGIALLGMLGARNTSLQDGREMGEEAAQTVSSTLKHEAESRLLMLADEKSRYINLELRRIADRTELMGNELSWIHEHASEFHPRHVDEPRRDNAGKFAAQLEYASWADRAALQGEVGLAANLQDIMMQVALMNGEGTAITAASEHGYSISVDADSAERFASPEAAAPLPFDGTSRPWYKLAKEQGKTTFTDVYADSFNGKLRIACTMPYKVQGNFAGVLAMSTYLNNISNLVLNAQAQTCFVIDDDGRMIFYKDDTGMLRQINPETDLRQSADKELAAAISVMTQGDKGVRAVTIADKTYYLAFAPVPQTGWSFAAALDSAEVLKTEEAARQDVLAIAQKNVDSMDAYMTKVILAMAALILLIIAAVTWQGRRMGDRFVHPILDLSDGVREIASGNLDKKLDIKTGDEIEHLSICFNAMTDELQSYMKNLTKVTAEKERIATELNVATNIQESMLPNIFPPFPERLDFDIYATMHAAKEVGGDFYDFYMLDENHVVITIADVSGKGVPAALFMVISKTILKNFALTMTGESDLAAVVSCTNDQLCQNNDAMMFVTAFVGMLDVVTGKFVYVNAGHNPPLVYRHKEKKFAYMDVKRNFVMGGMDELDYVGQELTLEPGDKLFLYTDGVTEALSEDEELYGEERLLKCLNEMQADDMPLKEIQQHVQQDLQKHVGEAEQSDDITMLALSYSGQPERGEIMEADTAREIIVGAQVENLTQINEFVEEQLASLEPSPKEQLQLELAVEEIFVNIASYAYEGKHGQAVIQAKVTNSPKSIELIFQDEGIPYNPLDRDDPDPEMLLEDRKIGGWGIFLVKKNVDEVTYAYENGKNVLTIRKNIS</sequence>
<dbReference type="GO" id="GO:0007165">
    <property type="term" value="P:signal transduction"/>
    <property type="evidence" value="ECO:0007669"/>
    <property type="project" value="InterPro"/>
</dbReference>
<dbReference type="InterPro" id="IPR001932">
    <property type="entry name" value="PPM-type_phosphatase-like_dom"/>
</dbReference>
<dbReference type="AlphaFoldDB" id="A0A1H3VF85"/>
<feature type="domain" description="PPM-type phosphatase" evidence="12">
    <location>
        <begin position="492"/>
        <end position="713"/>
    </location>
</feature>
<dbReference type="InterPro" id="IPR003660">
    <property type="entry name" value="HAMP_dom"/>
</dbReference>
<dbReference type="Pfam" id="PF02743">
    <property type="entry name" value="dCache_1"/>
    <property type="match status" value="1"/>
</dbReference>
<dbReference type="SMART" id="SM00304">
    <property type="entry name" value="HAMP"/>
    <property type="match status" value="1"/>
</dbReference>
<keyword evidence="7" id="KW-0378">Hydrolase</keyword>
<dbReference type="SMART" id="SM00331">
    <property type="entry name" value="PP2C_SIG"/>
    <property type="match status" value="1"/>
</dbReference>
<keyword evidence="2" id="KW-1003">Cell membrane</keyword>
<dbReference type="InterPro" id="IPR052016">
    <property type="entry name" value="Bact_Sigma-Reg"/>
</dbReference>